<sequence>MLSDYSTLIEFNKKPVSDDMVRYLVNLTSKLIKIPTNKACNTSTPNLSTFIKRLIVQSNVHTSTLMATAVYLARLKNIIAKDVYGMETTRHRIFLGCLILVSKTLNDTSPKNKYWAEYTGGLLNIQEVNTIERELLKYFKWDIRIETNDLLKSLKPLLDKHKIEMMKEKEKTNLLYFNAPLAVSPRKKPFYVNNNLSEEIKHKRRSTSQVSIPSISSNSIKSSFGNADLIFEREELSNPYTIPLTESFTIESSRNNDSITISNKGQPNWPIRFRKSNYLKTDKFVKFKNSLLKKT</sequence>
<dbReference type="PANTHER" id="PTHR15615">
    <property type="match status" value="1"/>
</dbReference>
<keyword evidence="1" id="KW-0195">Cyclin</keyword>
<name>A0AAN7ZSI0_9SACH</name>
<comment type="similarity">
    <text evidence="1">Belongs to the cyclin family.</text>
</comment>
<dbReference type="InterPro" id="IPR006671">
    <property type="entry name" value="Cyclin_N"/>
</dbReference>
<dbReference type="Pfam" id="PF00134">
    <property type="entry name" value="Cyclin_N"/>
    <property type="match status" value="1"/>
</dbReference>
<dbReference type="SUPFAM" id="SSF47954">
    <property type="entry name" value="Cyclin-like"/>
    <property type="match status" value="1"/>
</dbReference>
<protein>
    <recommendedName>
        <fullName evidence="2">Cyclin-like domain-containing protein</fullName>
    </recommendedName>
</protein>
<feature type="domain" description="Cyclin-like" evidence="2">
    <location>
        <begin position="49"/>
        <end position="137"/>
    </location>
</feature>
<gene>
    <name evidence="3" type="ORF">RI543_002493</name>
</gene>
<evidence type="ECO:0000313" key="4">
    <source>
        <dbReference type="Proteomes" id="UP001306508"/>
    </source>
</evidence>
<dbReference type="GO" id="GO:0016538">
    <property type="term" value="F:cyclin-dependent protein serine/threonine kinase regulator activity"/>
    <property type="evidence" value="ECO:0007669"/>
    <property type="project" value="TreeGrafter"/>
</dbReference>
<dbReference type="CDD" id="cd20557">
    <property type="entry name" value="CYCLIN_ScPCL1-like"/>
    <property type="match status" value="1"/>
</dbReference>
<accession>A0AAN7ZSI0</accession>
<dbReference type="PANTHER" id="PTHR15615:SF10">
    <property type="entry name" value="PHO85 CYCLIN-2-RELATED"/>
    <property type="match status" value="1"/>
</dbReference>
<dbReference type="Proteomes" id="UP001306508">
    <property type="component" value="Unassembled WGS sequence"/>
</dbReference>
<dbReference type="GO" id="GO:0005634">
    <property type="term" value="C:nucleus"/>
    <property type="evidence" value="ECO:0007669"/>
    <property type="project" value="TreeGrafter"/>
</dbReference>
<dbReference type="EMBL" id="JAWIZZ010000045">
    <property type="protein sequence ID" value="KAK5779954.1"/>
    <property type="molecule type" value="Genomic_DNA"/>
</dbReference>
<dbReference type="InterPro" id="IPR013922">
    <property type="entry name" value="Cyclin_PHO80-like"/>
</dbReference>
<keyword evidence="4" id="KW-1185">Reference proteome</keyword>
<evidence type="ECO:0000313" key="3">
    <source>
        <dbReference type="EMBL" id="KAK5779954.1"/>
    </source>
</evidence>
<comment type="caution">
    <text evidence="3">The sequence shown here is derived from an EMBL/GenBank/DDBJ whole genome shotgun (WGS) entry which is preliminary data.</text>
</comment>
<reference evidence="4" key="1">
    <citation type="submission" date="2023-07" db="EMBL/GenBank/DDBJ databases">
        <title>A draft genome of Kazachstania heterogenica Y-27499.</title>
        <authorList>
            <person name="Donic C."/>
            <person name="Kralova J.S."/>
            <person name="Fidel L."/>
            <person name="Ben-Dor S."/>
            <person name="Jung S."/>
        </authorList>
    </citation>
    <scope>NUCLEOTIDE SEQUENCE [LARGE SCALE GENOMIC DNA]</scope>
    <source>
        <strain evidence="4">Y27499</strain>
    </source>
</reference>
<dbReference type="Gene3D" id="1.10.472.10">
    <property type="entry name" value="Cyclin-like"/>
    <property type="match status" value="1"/>
</dbReference>
<dbReference type="SMART" id="SM00385">
    <property type="entry name" value="CYCLIN"/>
    <property type="match status" value="1"/>
</dbReference>
<evidence type="ECO:0000259" key="2">
    <source>
        <dbReference type="SMART" id="SM00385"/>
    </source>
</evidence>
<dbReference type="InterPro" id="IPR013763">
    <property type="entry name" value="Cyclin-like_dom"/>
</dbReference>
<dbReference type="GO" id="GO:0019901">
    <property type="term" value="F:protein kinase binding"/>
    <property type="evidence" value="ECO:0007669"/>
    <property type="project" value="InterPro"/>
</dbReference>
<proteinExistence type="inferred from homology"/>
<organism evidence="3 4">
    <name type="scientific">Arxiozyma heterogenica</name>
    <dbReference type="NCBI Taxonomy" id="278026"/>
    <lineage>
        <taxon>Eukaryota</taxon>
        <taxon>Fungi</taxon>
        <taxon>Dikarya</taxon>
        <taxon>Ascomycota</taxon>
        <taxon>Saccharomycotina</taxon>
        <taxon>Saccharomycetes</taxon>
        <taxon>Saccharomycetales</taxon>
        <taxon>Saccharomycetaceae</taxon>
        <taxon>Arxiozyma</taxon>
    </lineage>
</organism>
<evidence type="ECO:0000256" key="1">
    <source>
        <dbReference type="RuleBase" id="RU000383"/>
    </source>
</evidence>
<dbReference type="GO" id="GO:0000307">
    <property type="term" value="C:cyclin-dependent protein kinase holoenzyme complex"/>
    <property type="evidence" value="ECO:0007669"/>
    <property type="project" value="TreeGrafter"/>
</dbReference>
<dbReference type="InterPro" id="IPR036915">
    <property type="entry name" value="Cyclin-like_sf"/>
</dbReference>
<dbReference type="AlphaFoldDB" id="A0AAN7ZSI0"/>